<dbReference type="EMBL" id="BNDY01000017">
    <property type="protein sequence ID" value="GHI39937.1"/>
    <property type="molecule type" value="Genomic_DNA"/>
</dbReference>
<protein>
    <submittedName>
        <fullName evidence="8">RNA polymerase sigma factor</fullName>
    </submittedName>
</protein>
<dbReference type="Gene3D" id="1.10.1740.10">
    <property type="match status" value="1"/>
</dbReference>
<dbReference type="CDD" id="cd06171">
    <property type="entry name" value="Sigma70_r4"/>
    <property type="match status" value="1"/>
</dbReference>
<dbReference type="InterPro" id="IPR039425">
    <property type="entry name" value="RNA_pol_sigma-70-like"/>
</dbReference>
<keyword evidence="10" id="KW-1185">Reference proteome</keyword>
<comment type="caution">
    <text evidence="8">The sequence shown here is derived from an EMBL/GenBank/DDBJ whole genome shotgun (WGS) entry which is preliminary data.</text>
</comment>
<dbReference type="InterPro" id="IPR014284">
    <property type="entry name" value="RNA_pol_sigma-70_dom"/>
</dbReference>
<dbReference type="EMBL" id="BNDY01000002">
    <property type="protein sequence ID" value="GHI35802.1"/>
    <property type="molecule type" value="Genomic_DNA"/>
</dbReference>
<dbReference type="PANTHER" id="PTHR43133">
    <property type="entry name" value="RNA POLYMERASE ECF-TYPE SIGMA FACTO"/>
    <property type="match status" value="1"/>
</dbReference>
<keyword evidence="4" id="KW-0238">DNA-binding</keyword>
<dbReference type="SUPFAM" id="SSF88659">
    <property type="entry name" value="Sigma3 and sigma4 domains of RNA polymerase sigma factors"/>
    <property type="match status" value="1"/>
</dbReference>
<evidence type="ECO:0000313" key="9">
    <source>
        <dbReference type="EMBL" id="GHI39937.1"/>
    </source>
</evidence>
<gene>
    <name evidence="8" type="primary">rpoE_1</name>
    <name evidence="9" type="synonym">rpoE_5</name>
    <name evidence="8" type="ORF">Sviol_02100</name>
    <name evidence="9" type="ORF">Sviol_43450</name>
</gene>
<evidence type="ECO:0000256" key="4">
    <source>
        <dbReference type="ARBA" id="ARBA00023125"/>
    </source>
</evidence>
<feature type="domain" description="RNA polymerase sigma factor 70 region 4 type 2" evidence="7">
    <location>
        <begin position="145"/>
        <end position="193"/>
    </location>
</feature>
<dbReference type="SUPFAM" id="SSF88946">
    <property type="entry name" value="Sigma2 domain of RNA polymerase sigma factors"/>
    <property type="match status" value="1"/>
</dbReference>
<keyword evidence="5" id="KW-0804">Transcription</keyword>
<keyword evidence="3" id="KW-0731">Sigma factor</keyword>
<proteinExistence type="inferred from homology"/>
<evidence type="ECO:0000256" key="5">
    <source>
        <dbReference type="ARBA" id="ARBA00023163"/>
    </source>
</evidence>
<evidence type="ECO:0000256" key="1">
    <source>
        <dbReference type="ARBA" id="ARBA00010641"/>
    </source>
</evidence>
<dbReference type="Pfam" id="PF08281">
    <property type="entry name" value="Sigma70_r4_2"/>
    <property type="match status" value="1"/>
</dbReference>
<evidence type="ECO:0000256" key="6">
    <source>
        <dbReference type="SAM" id="MobiDB-lite"/>
    </source>
</evidence>
<dbReference type="InterPro" id="IPR013249">
    <property type="entry name" value="RNA_pol_sigma70_r4_t2"/>
</dbReference>
<dbReference type="Gene3D" id="1.10.10.10">
    <property type="entry name" value="Winged helix-like DNA-binding domain superfamily/Winged helix DNA-binding domain"/>
    <property type="match status" value="1"/>
</dbReference>
<evidence type="ECO:0000313" key="8">
    <source>
        <dbReference type="EMBL" id="GHI35802.1"/>
    </source>
</evidence>
<evidence type="ECO:0000259" key="7">
    <source>
        <dbReference type="Pfam" id="PF08281"/>
    </source>
</evidence>
<organism evidence="8 10">
    <name type="scientific">Streptomyces violascens</name>
    <dbReference type="NCBI Taxonomy" id="67381"/>
    <lineage>
        <taxon>Bacteria</taxon>
        <taxon>Bacillati</taxon>
        <taxon>Actinomycetota</taxon>
        <taxon>Actinomycetes</taxon>
        <taxon>Kitasatosporales</taxon>
        <taxon>Streptomycetaceae</taxon>
        <taxon>Streptomyces</taxon>
    </lineage>
</organism>
<evidence type="ECO:0000256" key="3">
    <source>
        <dbReference type="ARBA" id="ARBA00023082"/>
    </source>
</evidence>
<dbReference type="InterPro" id="IPR013324">
    <property type="entry name" value="RNA_pol_sigma_r3/r4-like"/>
</dbReference>
<dbReference type="Proteomes" id="UP001050808">
    <property type="component" value="Unassembled WGS sequence"/>
</dbReference>
<evidence type="ECO:0000313" key="10">
    <source>
        <dbReference type="Proteomes" id="UP001050808"/>
    </source>
</evidence>
<evidence type="ECO:0000256" key="2">
    <source>
        <dbReference type="ARBA" id="ARBA00023015"/>
    </source>
</evidence>
<dbReference type="NCBIfam" id="TIGR02937">
    <property type="entry name" value="sigma70-ECF"/>
    <property type="match status" value="1"/>
</dbReference>
<keyword evidence="2" id="KW-0805">Transcription regulation</keyword>
<feature type="region of interest" description="Disordered" evidence="6">
    <location>
        <begin position="1"/>
        <end position="38"/>
    </location>
</feature>
<dbReference type="InterPro" id="IPR036388">
    <property type="entry name" value="WH-like_DNA-bd_sf"/>
</dbReference>
<accession>A0ABQ3QF07</accession>
<comment type="similarity">
    <text evidence="1">Belongs to the sigma-70 factor family. ECF subfamily.</text>
</comment>
<dbReference type="InterPro" id="IPR013325">
    <property type="entry name" value="RNA_pol_sigma_r2"/>
</dbReference>
<name>A0ABQ3QF07_9ACTN</name>
<reference evidence="8" key="1">
    <citation type="submission" date="2024-05" db="EMBL/GenBank/DDBJ databases">
        <title>Whole genome shotgun sequence of Streptomyces violascens NBRC 12920.</title>
        <authorList>
            <person name="Komaki H."/>
            <person name="Tamura T."/>
        </authorList>
    </citation>
    <scope>NUCLEOTIDE SEQUENCE</scope>
    <source>
        <strain evidence="8">NBRC 12920</strain>
    </source>
</reference>
<dbReference type="PANTHER" id="PTHR43133:SF8">
    <property type="entry name" value="RNA POLYMERASE SIGMA FACTOR HI_1459-RELATED"/>
    <property type="match status" value="1"/>
</dbReference>
<sequence>MTRNTAAGRKSRGTFRRVEASIHGPQSPIDGESAMQEPPPSLAELVRAAQGGDQLAVGRLLDLITPYVRRLCGPIALDDGADATQEALIMVFRKLRQLRDTDALFGWVRAIAVREAVRHATRTARSQPAELGELPAPGDPQLAADIRDVLSRLSPEHRAVLLLRDLEGLDERQTATLLAVAPGTVKSRLSRARLSFRKAWQQ</sequence>